<dbReference type="InterPro" id="IPR020846">
    <property type="entry name" value="MFS_dom"/>
</dbReference>
<evidence type="ECO:0000313" key="8">
    <source>
        <dbReference type="Proteomes" id="UP001556170"/>
    </source>
</evidence>
<evidence type="ECO:0000256" key="5">
    <source>
        <dbReference type="SAM" id="Phobius"/>
    </source>
</evidence>
<dbReference type="PANTHER" id="PTHR23528">
    <property type="match status" value="1"/>
</dbReference>
<evidence type="ECO:0000259" key="6">
    <source>
        <dbReference type="PROSITE" id="PS50850"/>
    </source>
</evidence>
<feature type="transmembrane region" description="Helical" evidence="5">
    <location>
        <begin position="35"/>
        <end position="59"/>
    </location>
</feature>
<keyword evidence="8" id="KW-1185">Reference proteome</keyword>
<feature type="transmembrane region" description="Helical" evidence="5">
    <location>
        <begin position="65"/>
        <end position="87"/>
    </location>
</feature>
<dbReference type="InterPro" id="IPR011701">
    <property type="entry name" value="MFS"/>
</dbReference>
<evidence type="ECO:0000256" key="3">
    <source>
        <dbReference type="ARBA" id="ARBA00022989"/>
    </source>
</evidence>
<feature type="transmembrane region" description="Helical" evidence="5">
    <location>
        <begin position="379"/>
        <end position="400"/>
    </location>
</feature>
<feature type="transmembrane region" description="Helical" evidence="5">
    <location>
        <begin position="191"/>
        <end position="214"/>
    </location>
</feature>
<dbReference type="SUPFAM" id="SSF103473">
    <property type="entry name" value="MFS general substrate transporter"/>
    <property type="match status" value="1"/>
</dbReference>
<dbReference type="Gene3D" id="1.20.1250.20">
    <property type="entry name" value="MFS general substrate transporter like domains"/>
    <property type="match status" value="2"/>
</dbReference>
<dbReference type="PROSITE" id="PS50850">
    <property type="entry name" value="MFS"/>
    <property type="match status" value="1"/>
</dbReference>
<accession>A0ABV3QLR3</accession>
<reference evidence="7 8" key="1">
    <citation type="submission" date="2024-06" db="EMBL/GenBank/DDBJ databases">
        <authorList>
            <person name="Woo H."/>
        </authorList>
    </citation>
    <scope>NUCLEOTIDE SEQUENCE [LARGE SCALE GENOMIC DNA]</scope>
    <source>
        <strain evidence="7 8">S2-g</strain>
    </source>
</reference>
<comment type="subcellular location">
    <subcellularLocation>
        <location evidence="1">Membrane</location>
        <topology evidence="1">Multi-pass membrane protein</topology>
    </subcellularLocation>
</comment>
<organism evidence="7 8">
    <name type="scientific">Rhodanobacter geophilus</name>
    <dbReference type="NCBI Taxonomy" id="3162488"/>
    <lineage>
        <taxon>Bacteria</taxon>
        <taxon>Pseudomonadati</taxon>
        <taxon>Pseudomonadota</taxon>
        <taxon>Gammaproteobacteria</taxon>
        <taxon>Lysobacterales</taxon>
        <taxon>Rhodanobacteraceae</taxon>
        <taxon>Rhodanobacter</taxon>
    </lineage>
</organism>
<dbReference type="Proteomes" id="UP001556170">
    <property type="component" value="Unassembled WGS sequence"/>
</dbReference>
<dbReference type="PROSITE" id="PS00216">
    <property type="entry name" value="SUGAR_TRANSPORT_1"/>
    <property type="match status" value="1"/>
</dbReference>
<protein>
    <submittedName>
        <fullName evidence="7">MFS transporter</fullName>
    </submittedName>
</protein>
<dbReference type="InterPro" id="IPR036259">
    <property type="entry name" value="MFS_trans_sf"/>
</dbReference>
<dbReference type="RefSeq" id="WP_367843850.1">
    <property type="nucleotide sequence ID" value="NZ_JBFOHL010000003.1"/>
</dbReference>
<sequence length="432" mass="45578">MIDDEAEVAMRGPPLPAGAHADAASHARRAGWPFIVIYGMAYMGLWMALLPPILVGLAMRVREIAPAHATGSLSLVVGVGALIALFGNPFFGRLSDRTTSRFGMRRPWLVVGASGGMMGLAVIATAVSVPQLLLGWCFTQLACNAQLAALAAILADQIPASQRGTVSGIVNISLPLGMVGGTFLVEALADSTLAMFLVPAAIALAGALLLAWVLPDHRLAVARRPRYGWREFLGSFWIHPLRFPDFSWAWSSRFLLYAGVSLLMTYQEFYLIGQLGCAPAEVPHRIFLSTLVQSCMVAVFSVLAGGLSDALGRRKVFVSGAALVYALALLMIAFAASYPWFLAGMAVAGIAQGVYLAADLALVTDVLPERETHAARNLGIFNIASVLPQSLMPAIAPGILSVSGGSYAVLFAVAAILVALGAWAILPVRGVR</sequence>
<name>A0ABV3QLR3_9GAMM</name>
<evidence type="ECO:0000256" key="1">
    <source>
        <dbReference type="ARBA" id="ARBA00004141"/>
    </source>
</evidence>
<feature type="transmembrane region" description="Helical" evidence="5">
    <location>
        <begin position="166"/>
        <end position="185"/>
    </location>
</feature>
<keyword evidence="2 5" id="KW-0812">Transmembrane</keyword>
<feature type="transmembrane region" description="Helical" evidence="5">
    <location>
        <begin position="133"/>
        <end position="154"/>
    </location>
</feature>
<proteinExistence type="predicted"/>
<comment type="caution">
    <text evidence="7">The sequence shown here is derived from an EMBL/GenBank/DDBJ whole genome shotgun (WGS) entry which is preliminary data.</text>
</comment>
<dbReference type="InterPro" id="IPR005829">
    <property type="entry name" value="Sugar_transporter_CS"/>
</dbReference>
<feature type="transmembrane region" description="Helical" evidence="5">
    <location>
        <begin position="342"/>
        <end position="367"/>
    </location>
</feature>
<feature type="domain" description="Major facilitator superfamily (MFS) profile" evidence="6">
    <location>
        <begin position="32"/>
        <end position="432"/>
    </location>
</feature>
<evidence type="ECO:0000313" key="7">
    <source>
        <dbReference type="EMBL" id="MEW9623540.1"/>
    </source>
</evidence>
<feature type="transmembrane region" description="Helical" evidence="5">
    <location>
        <begin position="285"/>
        <end position="304"/>
    </location>
</feature>
<gene>
    <name evidence="7" type="ORF">ABQJ56_04810</name>
</gene>
<feature type="transmembrane region" description="Helical" evidence="5">
    <location>
        <begin position="108"/>
        <end position="127"/>
    </location>
</feature>
<keyword evidence="3 5" id="KW-1133">Transmembrane helix</keyword>
<dbReference type="Pfam" id="PF07690">
    <property type="entry name" value="MFS_1"/>
    <property type="match status" value="1"/>
</dbReference>
<feature type="transmembrane region" description="Helical" evidence="5">
    <location>
        <begin position="406"/>
        <end position="426"/>
    </location>
</feature>
<evidence type="ECO:0000256" key="2">
    <source>
        <dbReference type="ARBA" id="ARBA00022692"/>
    </source>
</evidence>
<dbReference type="PANTHER" id="PTHR23528:SF1">
    <property type="entry name" value="MAJOR FACILITATOR SUPERFAMILY (MFS) PROFILE DOMAIN-CONTAINING PROTEIN"/>
    <property type="match status" value="1"/>
</dbReference>
<keyword evidence="4 5" id="KW-0472">Membrane</keyword>
<evidence type="ECO:0000256" key="4">
    <source>
        <dbReference type="ARBA" id="ARBA00023136"/>
    </source>
</evidence>
<feature type="transmembrane region" description="Helical" evidence="5">
    <location>
        <begin position="254"/>
        <end position="273"/>
    </location>
</feature>
<feature type="transmembrane region" description="Helical" evidence="5">
    <location>
        <begin position="316"/>
        <end position="336"/>
    </location>
</feature>
<dbReference type="EMBL" id="JBFOHL010000003">
    <property type="protein sequence ID" value="MEW9623540.1"/>
    <property type="molecule type" value="Genomic_DNA"/>
</dbReference>